<name>A0A376FCC4_ENTAS</name>
<dbReference type="PROSITE" id="PS50850">
    <property type="entry name" value="MFS"/>
    <property type="match status" value="1"/>
</dbReference>
<dbReference type="Proteomes" id="UP000255163">
    <property type="component" value="Unassembled WGS sequence"/>
</dbReference>
<protein>
    <submittedName>
        <fullName evidence="10">General substrate transporter</fullName>
    </submittedName>
</protein>
<feature type="region of interest" description="Disordered" evidence="7">
    <location>
        <begin position="175"/>
        <end position="199"/>
    </location>
</feature>
<evidence type="ECO:0000256" key="5">
    <source>
        <dbReference type="ARBA" id="ARBA00022989"/>
    </source>
</evidence>
<dbReference type="EMBL" id="UFYI01000007">
    <property type="protein sequence ID" value="STD20345.1"/>
    <property type="molecule type" value="Genomic_DNA"/>
</dbReference>
<evidence type="ECO:0000256" key="7">
    <source>
        <dbReference type="SAM" id="MobiDB-lite"/>
    </source>
</evidence>
<dbReference type="Gene3D" id="1.20.1250.20">
    <property type="entry name" value="MFS general substrate transporter like domains"/>
    <property type="match status" value="1"/>
</dbReference>
<dbReference type="InterPro" id="IPR005828">
    <property type="entry name" value="MFS_sugar_transport-like"/>
</dbReference>
<evidence type="ECO:0000313" key="11">
    <source>
        <dbReference type="Proteomes" id="UP000255163"/>
    </source>
</evidence>
<dbReference type="InterPro" id="IPR005829">
    <property type="entry name" value="Sugar_transporter_CS"/>
</dbReference>
<keyword evidence="5 8" id="KW-1133">Transmembrane helix</keyword>
<organism evidence="10 11">
    <name type="scientific">Enterobacter asburiae</name>
    <dbReference type="NCBI Taxonomy" id="61645"/>
    <lineage>
        <taxon>Bacteria</taxon>
        <taxon>Pseudomonadati</taxon>
        <taxon>Pseudomonadota</taxon>
        <taxon>Gammaproteobacteria</taxon>
        <taxon>Enterobacterales</taxon>
        <taxon>Enterobacteriaceae</taxon>
        <taxon>Enterobacter</taxon>
        <taxon>Enterobacter cloacae complex</taxon>
    </lineage>
</organism>
<dbReference type="PROSITE" id="PS00217">
    <property type="entry name" value="SUGAR_TRANSPORT_2"/>
    <property type="match status" value="1"/>
</dbReference>
<evidence type="ECO:0000256" key="3">
    <source>
        <dbReference type="ARBA" id="ARBA00022475"/>
    </source>
</evidence>
<reference evidence="10 11" key="1">
    <citation type="submission" date="2018-06" db="EMBL/GenBank/DDBJ databases">
        <authorList>
            <consortium name="Pathogen Informatics"/>
            <person name="Doyle S."/>
        </authorList>
    </citation>
    <scope>NUCLEOTIDE SEQUENCE [LARGE SCALE GENOMIC DNA]</scope>
    <source>
        <strain evidence="10 11">NCTC12123</strain>
    </source>
</reference>
<evidence type="ECO:0000256" key="6">
    <source>
        <dbReference type="ARBA" id="ARBA00023136"/>
    </source>
</evidence>
<dbReference type="PANTHER" id="PTHR43045">
    <property type="entry name" value="SHIKIMATE TRANSPORTER"/>
    <property type="match status" value="1"/>
</dbReference>
<dbReference type="GO" id="GO:0005886">
    <property type="term" value="C:plasma membrane"/>
    <property type="evidence" value="ECO:0007669"/>
    <property type="project" value="UniProtKB-SubCell"/>
</dbReference>
<feature type="transmembrane region" description="Helical" evidence="8">
    <location>
        <begin position="20"/>
        <end position="40"/>
    </location>
</feature>
<evidence type="ECO:0000313" key="10">
    <source>
        <dbReference type="EMBL" id="STD20345.1"/>
    </source>
</evidence>
<accession>A0A376FCC4</accession>
<dbReference type="InterPro" id="IPR036259">
    <property type="entry name" value="MFS_trans_sf"/>
</dbReference>
<keyword evidence="4 8" id="KW-0812">Transmembrane</keyword>
<evidence type="ECO:0000256" key="8">
    <source>
        <dbReference type="SAM" id="Phobius"/>
    </source>
</evidence>
<feature type="domain" description="Major facilitator superfamily (MFS) profile" evidence="9">
    <location>
        <begin position="1"/>
        <end position="199"/>
    </location>
</feature>
<proteinExistence type="predicted"/>
<evidence type="ECO:0000256" key="4">
    <source>
        <dbReference type="ARBA" id="ARBA00022692"/>
    </source>
</evidence>
<keyword evidence="6 8" id="KW-0472">Membrane</keyword>
<feature type="transmembrane region" description="Helical" evidence="8">
    <location>
        <begin position="52"/>
        <end position="74"/>
    </location>
</feature>
<sequence length="199" mass="21693">MIGLLPTYEMIGLWAPALLILMRIIQGMGIGGEWGGALLLAYEYAPEKRKGFFGSIPQAGVTIGMLMATFIVSLMTLFSEEDFLSWGWRIPFLLSSVLVLLGLWIRKDIDETPDFKKVKQSGQVAKAPFARYPETPLARSIDCRRSEGGRNRTVLHLLDVCRELCHHDADVSKVSGAGSRDAGSPGGHGYDPVNGATLG</sequence>
<evidence type="ECO:0000259" key="9">
    <source>
        <dbReference type="PROSITE" id="PS50850"/>
    </source>
</evidence>
<keyword evidence="3" id="KW-1003">Cell membrane</keyword>
<feature type="transmembrane region" description="Helical" evidence="8">
    <location>
        <begin position="86"/>
        <end position="105"/>
    </location>
</feature>
<gene>
    <name evidence="10" type="primary">proP_2</name>
    <name evidence="10" type="ORF">NCTC12123_01856</name>
</gene>
<dbReference type="Pfam" id="PF00083">
    <property type="entry name" value="Sugar_tr"/>
    <property type="match status" value="1"/>
</dbReference>
<dbReference type="AlphaFoldDB" id="A0A376FCC4"/>
<comment type="subcellular location">
    <subcellularLocation>
        <location evidence="1">Cell membrane</location>
        <topology evidence="1">Multi-pass membrane protein</topology>
    </subcellularLocation>
</comment>
<dbReference type="PANTHER" id="PTHR43045:SF1">
    <property type="entry name" value="SHIKIMATE TRANSPORTER"/>
    <property type="match status" value="1"/>
</dbReference>
<evidence type="ECO:0000256" key="2">
    <source>
        <dbReference type="ARBA" id="ARBA00022448"/>
    </source>
</evidence>
<dbReference type="SUPFAM" id="SSF103473">
    <property type="entry name" value="MFS general substrate transporter"/>
    <property type="match status" value="1"/>
</dbReference>
<dbReference type="InterPro" id="IPR020846">
    <property type="entry name" value="MFS_dom"/>
</dbReference>
<keyword evidence="2" id="KW-0813">Transport</keyword>
<dbReference type="GO" id="GO:0022857">
    <property type="term" value="F:transmembrane transporter activity"/>
    <property type="evidence" value="ECO:0007669"/>
    <property type="project" value="InterPro"/>
</dbReference>
<evidence type="ECO:0000256" key="1">
    <source>
        <dbReference type="ARBA" id="ARBA00004651"/>
    </source>
</evidence>